<evidence type="ECO:0000256" key="1">
    <source>
        <dbReference type="SAM" id="MobiDB-lite"/>
    </source>
</evidence>
<organism evidence="2 3">
    <name type="scientific">Escallonia herrerae</name>
    <dbReference type="NCBI Taxonomy" id="1293975"/>
    <lineage>
        <taxon>Eukaryota</taxon>
        <taxon>Viridiplantae</taxon>
        <taxon>Streptophyta</taxon>
        <taxon>Embryophyta</taxon>
        <taxon>Tracheophyta</taxon>
        <taxon>Spermatophyta</taxon>
        <taxon>Magnoliopsida</taxon>
        <taxon>eudicotyledons</taxon>
        <taxon>Gunneridae</taxon>
        <taxon>Pentapetalae</taxon>
        <taxon>asterids</taxon>
        <taxon>campanulids</taxon>
        <taxon>Escalloniales</taxon>
        <taxon>Escalloniaceae</taxon>
        <taxon>Escallonia</taxon>
    </lineage>
</organism>
<dbReference type="Proteomes" id="UP001188597">
    <property type="component" value="Unassembled WGS sequence"/>
</dbReference>
<dbReference type="InterPro" id="IPR016024">
    <property type="entry name" value="ARM-type_fold"/>
</dbReference>
<dbReference type="AlphaFoldDB" id="A0AA88VEB5"/>
<comment type="caution">
    <text evidence="2">The sequence shown here is derived from an EMBL/GenBank/DDBJ whole genome shotgun (WGS) entry which is preliminary data.</text>
</comment>
<feature type="compositionally biased region" description="Basic residues" evidence="1">
    <location>
        <begin position="11"/>
        <end position="20"/>
    </location>
</feature>
<keyword evidence="3" id="KW-1185">Reference proteome</keyword>
<reference evidence="2" key="1">
    <citation type="submission" date="2022-12" db="EMBL/GenBank/DDBJ databases">
        <title>Draft genome assemblies for two species of Escallonia (Escalloniales).</title>
        <authorList>
            <person name="Chanderbali A."/>
            <person name="Dervinis C."/>
            <person name="Anghel I."/>
            <person name="Soltis D."/>
            <person name="Soltis P."/>
            <person name="Zapata F."/>
        </authorList>
    </citation>
    <scope>NUCLEOTIDE SEQUENCE</scope>
    <source>
        <strain evidence="2">UCBG64.0493</strain>
        <tissue evidence="2">Leaf</tissue>
    </source>
</reference>
<feature type="compositionally biased region" description="Basic and acidic residues" evidence="1">
    <location>
        <begin position="1"/>
        <end position="10"/>
    </location>
</feature>
<sequence length="166" mass="18037">MEAPESEMKRSTKRRRKKHPTSPAPDANTLFAVLLSALHHSSSSLVTIKRCLVQLRLSLTSQSPTPNPNPNPITVPILSLLPVLIKSKWAEIATRSIEIVGAASLVSFAMNERIALDGEIVKCLISALASPERSVSIAACNAILDLCTTTIGRQRLLEFSVIENIM</sequence>
<evidence type="ECO:0000313" key="3">
    <source>
        <dbReference type="Proteomes" id="UP001188597"/>
    </source>
</evidence>
<gene>
    <name evidence="2" type="ORF">RJ639_015617</name>
</gene>
<protein>
    <submittedName>
        <fullName evidence="2">Uncharacterized protein</fullName>
    </submittedName>
</protein>
<name>A0AA88VEB5_9ASTE</name>
<evidence type="ECO:0000313" key="2">
    <source>
        <dbReference type="EMBL" id="KAK3005448.1"/>
    </source>
</evidence>
<proteinExistence type="predicted"/>
<feature type="region of interest" description="Disordered" evidence="1">
    <location>
        <begin position="1"/>
        <end position="24"/>
    </location>
</feature>
<dbReference type="SUPFAM" id="SSF48371">
    <property type="entry name" value="ARM repeat"/>
    <property type="match status" value="1"/>
</dbReference>
<dbReference type="EMBL" id="JAVXUP010002129">
    <property type="protein sequence ID" value="KAK3005448.1"/>
    <property type="molecule type" value="Genomic_DNA"/>
</dbReference>
<accession>A0AA88VEB5</accession>